<dbReference type="InterPro" id="IPR006164">
    <property type="entry name" value="DNA_bd_Ku70/Ku80"/>
</dbReference>
<gene>
    <name evidence="3" type="primary">ku</name>
    <name evidence="6" type="ORF">GCM10023235_05370</name>
</gene>
<dbReference type="EMBL" id="BAABIS010000001">
    <property type="protein sequence ID" value="GAA4833790.1"/>
    <property type="molecule type" value="Genomic_DNA"/>
</dbReference>
<evidence type="ECO:0000256" key="1">
    <source>
        <dbReference type="ARBA" id="ARBA00023125"/>
    </source>
</evidence>
<evidence type="ECO:0000256" key="3">
    <source>
        <dbReference type="HAMAP-Rule" id="MF_01875"/>
    </source>
</evidence>
<feature type="domain" description="Ku" evidence="5">
    <location>
        <begin position="53"/>
        <end position="183"/>
    </location>
</feature>
<dbReference type="PANTHER" id="PTHR41251:SF1">
    <property type="entry name" value="NON-HOMOLOGOUS END JOINING PROTEIN KU"/>
    <property type="match status" value="1"/>
</dbReference>
<dbReference type="SMART" id="SM00559">
    <property type="entry name" value="Ku78"/>
    <property type="match status" value="1"/>
</dbReference>
<keyword evidence="3" id="KW-0234">DNA repair</keyword>
<evidence type="ECO:0000256" key="2">
    <source>
        <dbReference type="ARBA" id="ARBA00023172"/>
    </source>
</evidence>
<comment type="subunit">
    <text evidence="3">Homodimer. Interacts with LigD.</text>
</comment>
<feature type="compositionally biased region" description="Basic residues" evidence="4">
    <location>
        <begin position="274"/>
        <end position="283"/>
    </location>
</feature>
<evidence type="ECO:0000256" key="4">
    <source>
        <dbReference type="SAM" id="MobiDB-lite"/>
    </source>
</evidence>
<dbReference type="InterPro" id="IPR016194">
    <property type="entry name" value="SPOC-like_C_dom_sf"/>
</dbReference>
<keyword evidence="2 3" id="KW-0233">DNA recombination</keyword>
<dbReference type="Proteomes" id="UP001501752">
    <property type="component" value="Unassembled WGS sequence"/>
</dbReference>
<dbReference type="Pfam" id="PF02735">
    <property type="entry name" value="Ku"/>
    <property type="match status" value="1"/>
</dbReference>
<dbReference type="PANTHER" id="PTHR41251">
    <property type="entry name" value="NON-HOMOLOGOUS END JOINING PROTEIN KU"/>
    <property type="match status" value="1"/>
</dbReference>
<keyword evidence="1 3" id="KW-0238">DNA-binding</keyword>
<reference evidence="7" key="1">
    <citation type="journal article" date="2019" name="Int. J. Syst. Evol. Microbiol.">
        <title>The Global Catalogue of Microorganisms (GCM) 10K type strain sequencing project: providing services to taxonomists for standard genome sequencing and annotation.</title>
        <authorList>
            <consortium name="The Broad Institute Genomics Platform"/>
            <consortium name="The Broad Institute Genome Sequencing Center for Infectious Disease"/>
            <person name="Wu L."/>
            <person name="Ma J."/>
        </authorList>
    </citation>
    <scope>NUCLEOTIDE SEQUENCE [LARGE SCALE GENOMIC DNA]</scope>
    <source>
        <strain evidence="7">JCM 13006</strain>
    </source>
</reference>
<dbReference type="NCBIfam" id="TIGR02772">
    <property type="entry name" value="Ku_bact"/>
    <property type="match status" value="1"/>
</dbReference>
<accession>A0ABP9DA89</accession>
<dbReference type="PIRSF" id="PIRSF006493">
    <property type="entry name" value="Prok_Ku"/>
    <property type="match status" value="1"/>
</dbReference>
<feature type="compositionally biased region" description="Basic and acidic residues" evidence="4">
    <location>
        <begin position="284"/>
        <end position="296"/>
    </location>
</feature>
<comment type="caution">
    <text evidence="6">The sequence shown here is derived from an EMBL/GenBank/DDBJ whole genome shotgun (WGS) entry which is preliminary data.</text>
</comment>
<evidence type="ECO:0000259" key="5">
    <source>
        <dbReference type="SMART" id="SM00559"/>
    </source>
</evidence>
<feature type="region of interest" description="Disordered" evidence="4">
    <location>
        <begin position="241"/>
        <end position="296"/>
    </location>
</feature>
<dbReference type="HAMAP" id="MF_01875">
    <property type="entry name" value="Prokaryotic_Ku"/>
    <property type="match status" value="1"/>
</dbReference>
<evidence type="ECO:0000313" key="6">
    <source>
        <dbReference type="EMBL" id="GAA4833790.1"/>
    </source>
</evidence>
<name>A0ABP9DA89_9ACTN</name>
<dbReference type="InterPro" id="IPR009187">
    <property type="entry name" value="Prok_Ku"/>
</dbReference>
<proteinExistence type="inferred from homology"/>
<dbReference type="SUPFAM" id="SSF100939">
    <property type="entry name" value="SPOC domain-like"/>
    <property type="match status" value="1"/>
</dbReference>
<dbReference type="RefSeq" id="WP_345695127.1">
    <property type="nucleotide sequence ID" value="NZ_BAABIS010000001.1"/>
</dbReference>
<organism evidence="6 7">
    <name type="scientific">Kitasatospora terrestris</name>
    <dbReference type="NCBI Taxonomy" id="258051"/>
    <lineage>
        <taxon>Bacteria</taxon>
        <taxon>Bacillati</taxon>
        <taxon>Actinomycetota</taxon>
        <taxon>Actinomycetes</taxon>
        <taxon>Kitasatosporales</taxon>
        <taxon>Streptomycetaceae</taxon>
        <taxon>Kitasatospora</taxon>
    </lineage>
</organism>
<evidence type="ECO:0000313" key="7">
    <source>
        <dbReference type="Proteomes" id="UP001501752"/>
    </source>
</evidence>
<comment type="function">
    <text evidence="3">With LigD forms a non-homologous end joining (NHEJ) DNA repair enzyme, which repairs dsDNA breaks with reduced fidelity. Binds linear dsDNA with 5'- and 3'- overhangs but not closed circular dsDNA nor ssDNA. Recruits and stimulates the ligase activity of LigD.</text>
</comment>
<keyword evidence="7" id="KW-1185">Reference proteome</keyword>
<comment type="similarity">
    <text evidence="3">Belongs to the prokaryotic Ku family.</text>
</comment>
<keyword evidence="3" id="KW-0227">DNA damage</keyword>
<dbReference type="Gene3D" id="2.40.290.10">
    <property type="match status" value="1"/>
</dbReference>
<sequence length="326" mass="37152">MTGPVWTGVLTIGLITLPVALHKAVESHDIAFNQIERGTSDRVRIRWVNERTGTEVDFRDLVKAFDAGGGEYLAIEPEELEEAIPEKSRKIKVTEFVNFSDVSPLYFRASYYLDPRGKGHAKIYQLLAYAMERSNRAGIATFSMRDRMYLAAVHAERGLLTLHTLYFPDEVRDPRRGLDHMPAEERKFTDDEFRMAERLIDLLTVAWDPWNYTDARHEQIRRTVEDKLANREINSLRQSLASLGGTVRGPGRGESRSRPIANDATTKGSGGRGRTGKPGRRKGTVHEDISGLTRKELYRRAQELQIPHRSTMNRQQLHDALLRATR</sequence>
<protein>
    <recommendedName>
        <fullName evidence="3">Non-homologous end joining protein Ku</fullName>
    </recommendedName>
</protein>